<dbReference type="InterPro" id="IPR005501">
    <property type="entry name" value="LamB/YcsF/PxpA-like"/>
</dbReference>
<keyword evidence="1" id="KW-0547">Nucleotide-binding</keyword>
<reference evidence="2 3" key="1">
    <citation type="submission" date="2021-03" db="EMBL/GenBank/DDBJ databases">
        <title>Genomic Encyclopedia of Type Strains, Phase IV (KMG-IV): sequencing the most valuable type-strain genomes for metagenomic binning, comparative biology and taxonomic classification.</title>
        <authorList>
            <person name="Goeker M."/>
        </authorList>
    </citation>
    <scope>NUCLEOTIDE SEQUENCE [LARGE SCALE GENOMIC DNA]</scope>
    <source>
        <strain evidence="2 3">DSM 25790</strain>
    </source>
</reference>
<keyword evidence="1" id="KW-0378">Hydrolase</keyword>
<dbReference type="InterPro" id="IPR011330">
    <property type="entry name" value="Glyco_hydro/deAcase_b/a-brl"/>
</dbReference>
<protein>
    <recommendedName>
        <fullName evidence="1">5-oxoprolinase subunit A</fullName>
        <shortName evidence="1">5-OPase subunit A</shortName>
        <ecNumber evidence="1">3.5.2.9</ecNumber>
    </recommendedName>
    <alternativeName>
        <fullName evidence="1">5-oxoprolinase (ATP-hydrolyzing) subunit A</fullName>
    </alternativeName>
</protein>
<comment type="caution">
    <text evidence="2">The sequence shown here is derived from an EMBL/GenBank/DDBJ whole genome shotgun (WGS) entry which is preliminary data.</text>
</comment>
<dbReference type="CDD" id="cd10787">
    <property type="entry name" value="LamB_YcsF_like"/>
    <property type="match status" value="1"/>
</dbReference>
<dbReference type="Pfam" id="PF03746">
    <property type="entry name" value="LamB_YcsF"/>
    <property type="match status" value="1"/>
</dbReference>
<dbReference type="EMBL" id="JAGIKX010000003">
    <property type="protein sequence ID" value="MBP2256767.1"/>
    <property type="molecule type" value="Genomic_DNA"/>
</dbReference>
<dbReference type="PANTHER" id="PTHR30292">
    <property type="entry name" value="UNCHARACTERIZED PROTEIN YBGL-RELATED"/>
    <property type="match status" value="1"/>
</dbReference>
<keyword evidence="3" id="KW-1185">Reference proteome</keyword>
<evidence type="ECO:0000313" key="2">
    <source>
        <dbReference type="EMBL" id="MBP2256767.1"/>
    </source>
</evidence>
<dbReference type="NCBIfam" id="NF003816">
    <property type="entry name" value="PRK05406.1-5"/>
    <property type="match status" value="1"/>
</dbReference>
<evidence type="ECO:0000313" key="3">
    <source>
        <dbReference type="Proteomes" id="UP001519294"/>
    </source>
</evidence>
<evidence type="ECO:0000256" key="1">
    <source>
        <dbReference type="HAMAP-Rule" id="MF_00691"/>
    </source>
</evidence>
<dbReference type="Gene3D" id="3.20.20.370">
    <property type="entry name" value="Glycoside hydrolase/deacetylase"/>
    <property type="match status" value="1"/>
</dbReference>
<dbReference type="PANTHER" id="PTHR30292:SF0">
    <property type="entry name" value="5-OXOPROLINASE SUBUNIT A"/>
    <property type="match status" value="1"/>
</dbReference>
<comment type="catalytic activity">
    <reaction evidence="1">
        <text>5-oxo-L-proline + ATP + 2 H2O = L-glutamate + ADP + phosphate + H(+)</text>
        <dbReference type="Rhea" id="RHEA:10348"/>
        <dbReference type="ChEBI" id="CHEBI:15377"/>
        <dbReference type="ChEBI" id="CHEBI:15378"/>
        <dbReference type="ChEBI" id="CHEBI:29985"/>
        <dbReference type="ChEBI" id="CHEBI:30616"/>
        <dbReference type="ChEBI" id="CHEBI:43474"/>
        <dbReference type="ChEBI" id="CHEBI:58402"/>
        <dbReference type="ChEBI" id="CHEBI:456216"/>
        <dbReference type="EC" id="3.5.2.9"/>
    </reaction>
</comment>
<sequence>MFKQIDLNCDMGESFGAYTIGSDEKIMEYITSANIACGGHAGDPNVMNKTVKLAKKKNVAVGAHPGFPDIGGFGRRMIDFTPEEIYHVIAHQIGGLQAFCKVHRVTMQHVKPHGALYNKASKNRGVAKAIAQAVFDLNPKLVLFGLAGGELLDAGRKIGLRVASEVFADRTYQPDGTLTPRREENALIKNVNDAVAQVKRMVSDGVVEAMNGDFVKIKADTVCIHGDGMHAVTFAKQMREELEKAQISIASLNK</sequence>
<dbReference type="EC" id="3.5.2.9" evidence="1"/>
<proteinExistence type="inferred from homology"/>
<organism evidence="2 3">
    <name type="scientific">Virgibacillus alimentarius</name>
    <dbReference type="NCBI Taxonomy" id="698769"/>
    <lineage>
        <taxon>Bacteria</taxon>
        <taxon>Bacillati</taxon>
        <taxon>Bacillota</taxon>
        <taxon>Bacilli</taxon>
        <taxon>Bacillales</taxon>
        <taxon>Bacillaceae</taxon>
        <taxon>Virgibacillus</taxon>
    </lineage>
</organism>
<keyword evidence="1" id="KW-0067">ATP-binding</keyword>
<dbReference type="NCBIfam" id="NF003814">
    <property type="entry name" value="PRK05406.1-3"/>
    <property type="match status" value="1"/>
</dbReference>
<dbReference type="Proteomes" id="UP001519294">
    <property type="component" value="Unassembled WGS sequence"/>
</dbReference>
<dbReference type="SUPFAM" id="SSF88713">
    <property type="entry name" value="Glycoside hydrolase/deacetylase"/>
    <property type="match status" value="1"/>
</dbReference>
<comment type="function">
    <text evidence="1">Catalyzes the cleavage of 5-oxoproline to form L-glutamate coupled to the hydrolysis of ATP to ADP and inorganic phosphate.</text>
</comment>
<comment type="similarity">
    <text evidence="1">Belongs to the LamB/PxpA family.</text>
</comment>
<comment type="subunit">
    <text evidence="1">Forms a complex composed of PxpA, PxpB and PxpC.</text>
</comment>
<accession>A0ABS4S5J5</accession>
<dbReference type="RefSeq" id="WP_226370733.1">
    <property type="nucleotide sequence ID" value="NZ_JAGIKX010000003.1"/>
</dbReference>
<name>A0ABS4S5J5_9BACI</name>
<dbReference type="HAMAP" id="MF_00691">
    <property type="entry name" value="PxpA"/>
    <property type="match status" value="1"/>
</dbReference>
<gene>
    <name evidence="1" type="primary">pxpA</name>
    <name evidence="2" type="ORF">J2Z81_000709</name>
</gene>